<feature type="transmembrane region" description="Helical" evidence="1">
    <location>
        <begin position="95"/>
        <end position="114"/>
    </location>
</feature>
<dbReference type="EMBL" id="MCGO01000006">
    <property type="protein sequence ID" value="ORY50980.1"/>
    <property type="molecule type" value="Genomic_DNA"/>
</dbReference>
<proteinExistence type="predicted"/>
<feature type="signal peptide" evidence="2">
    <location>
        <begin position="1"/>
        <end position="15"/>
    </location>
</feature>
<feature type="transmembrane region" description="Helical" evidence="1">
    <location>
        <begin position="61"/>
        <end position="83"/>
    </location>
</feature>
<keyword evidence="1" id="KW-0812">Transmembrane</keyword>
<dbReference type="Proteomes" id="UP000193642">
    <property type="component" value="Unassembled WGS sequence"/>
</dbReference>
<evidence type="ECO:0000313" key="4">
    <source>
        <dbReference type="Proteomes" id="UP000193642"/>
    </source>
</evidence>
<evidence type="ECO:0000313" key="3">
    <source>
        <dbReference type="EMBL" id="ORY50980.1"/>
    </source>
</evidence>
<accession>A0A1Y2CVA0</accession>
<comment type="caution">
    <text evidence="3">The sequence shown here is derived from an EMBL/GenBank/DDBJ whole genome shotgun (WGS) entry which is preliminary data.</text>
</comment>
<gene>
    <name evidence="3" type="ORF">BCR33DRAFT_499900</name>
</gene>
<keyword evidence="1" id="KW-0472">Membrane</keyword>
<reference evidence="3 4" key="1">
    <citation type="submission" date="2016-07" db="EMBL/GenBank/DDBJ databases">
        <title>Pervasive Adenine N6-methylation of Active Genes in Fungi.</title>
        <authorList>
            <consortium name="DOE Joint Genome Institute"/>
            <person name="Mondo S.J."/>
            <person name="Dannebaum R.O."/>
            <person name="Kuo R.C."/>
            <person name="Labutti K."/>
            <person name="Haridas S."/>
            <person name="Kuo A."/>
            <person name="Salamov A."/>
            <person name="Ahrendt S.R."/>
            <person name="Lipzen A."/>
            <person name="Sullivan W."/>
            <person name="Andreopoulos W.B."/>
            <person name="Clum A."/>
            <person name="Lindquist E."/>
            <person name="Daum C."/>
            <person name="Ramamoorthy G.K."/>
            <person name="Gryganskyi A."/>
            <person name="Culley D."/>
            <person name="Magnuson J.K."/>
            <person name="James T.Y."/>
            <person name="O'Malley M.A."/>
            <person name="Stajich J.E."/>
            <person name="Spatafora J.W."/>
            <person name="Visel A."/>
            <person name="Grigoriev I.V."/>
        </authorList>
    </citation>
    <scope>NUCLEOTIDE SEQUENCE [LARGE SCALE GENOMIC DNA]</scope>
    <source>
        <strain evidence="3 4">JEL800</strain>
    </source>
</reference>
<evidence type="ECO:0000256" key="2">
    <source>
        <dbReference type="SAM" id="SignalP"/>
    </source>
</evidence>
<name>A0A1Y2CVA0_9FUNG</name>
<keyword evidence="2" id="KW-0732">Signal</keyword>
<keyword evidence="1" id="KW-1133">Transmembrane helix</keyword>
<keyword evidence="4" id="KW-1185">Reference proteome</keyword>
<sequence length="132" mass="15381">MLVFLGVCFWRLVHGFLLDELRAWIEKGEEEDHRLQNMLDPVHDFLRRELGFRRGGRLNYVLRWCITAHSFVVFRSFVIACILHWRESLFEEIEFVGFLGRAGIILFVIVIGLVEARLVLTSSFGAPIATLF</sequence>
<dbReference type="AlphaFoldDB" id="A0A1Y2CVA0"/>
<evidence type="ECO:0000256" key="1">
    <source>
        <dbReference type="SAM" id="Phobius"/>
    </source>
</evidence>
<organism evidence="3 4">
    <name type="scientific">Rhizoclosmatium globosum</name>
    <dbReference type="NCBI Taxonomy" id="329046"/>
    <lineage>
        <taxon>Eukaryota</taxon>
        <taxon>Fungi</taxon>
        <taxon>Fungi incertae sedis</taxon>
        <taxon>Chytridiomycota</taxon>
        <taxon>Chytridiomycota incertae sedis</taxon>
        <taxon>Chytridiomycetes</taxon>
        <taxon>Chytridiales</taxon>
        <taxon>Chytriomycetaceae</taxon>
        <taxon>Rhizoclosmatium</taxon>
    </lineage>
</organism>
<protein>
    <submittedName>
        <fullName evidence="3">Uncharacterized protein</fullName>
    </submittedName>
</protein>
<feature type="chain" id="PRO_5012440679" evidence="2">
    <location>
        <begin position="16"/>
        <end position="132"/>
    </location>
</feature>